<keyword evidence="5 7" id="KW-0129">CBS domain</keyword>
<protein>
    <submittedName>
        <fullName evidence="12">Hemolysin family protein</fullName>
    </submittedName>
</protein>
<dbReference type="Pfam" id="PF01595">
    <property type="entry name" value="CNNM"/>
    <property type="match status" value="1"/>
</dbReference>
<evidence type="ECO:0000256" key="2">
    <source>
        <dbReference type="ARBA" id="ARBA00022692"/>
    </source>
</evidence>
<name>A0ABP9S3W9_9GAMM</name>
<evidence type="ECO:0000256" key="3">
    <source>
        <dbReference type="ARBA" id="ARBA00022737"/>
    </source>
</evidence>
<dbReference type="Pfam" id="PF00571">
    <property type="entry name" value="CBS"/>
    <property type="match status" value="1"/>
</dbReference>
<dbReference type="CDD" id="cd04590">
    <property type="entry name" value="CBS_pair_CorC_HlyC_assoc"/>
    <property type="match status" value="1"/>
</dbReference>
<evidence type="ECO:0000256" key="9">
    <source>
        <dbReference type="SAM" id="Phobius"/>
    </source>
</evidence>
<reference evidence="13" key="1">
    <citation type="journal article" date="2019" name="Int. J. Syst. Evol. Microbiol.">
        <title>The Global Catalogue of Microorganisms (GCM) 10K type strain sequencing project: providing services to taxonomists for standard genome sequencing and annotation.</title>
        <authorList>
            <consortium name="The Broad Institute Genomics Platform"/>
            <consortium name="The Broad Institute Genome Sequencing Center for Infectious Disease"/>
            <person name="Wu L."/>
            <person name="Ma J."/>
        </authorList>
    </citation>
    <scope>NUCLEOTIDE SEQUENCE [LARGE SCALE GENOMIC DNA]</scope>
    <source>
        <strain evidence="13">JCM 18720</strain>
    </source>
</reference>
<dbReference type="Gene3D" id="3.10.580.10">
    <property type="entry name" value="CBS-domain"/>
    <property type="match status" value="1"/>
</dbReference>
<evidence type="ECO:0000313" key="13">
    <source>
        <dbReference type="Proteomes" id="UP001501600"/>
    </source>
</evidence>
<keyword evidence="6 8" id="KW-0472">Membrane</keyword>
<accession>A0ABP9S3W9</accession>
<gene>
    <name evidence="12" type="ORF">GCM10025772_17250</name>
</gene>
<feature type="domain" description="CNNM transmembrane" evidence="11">
    <location>
        <begin position="1"/>
        <end position="178"/>
    </location>
</feature>
<keyword evidence="2 8" id="KW-0812">Transmembrane</keyword>
<evidence type="ECO:0000256" key="6">
    <source>
        <dbReference type="ARBA" id="ARBA00023136"/>
    </source>
</evidence>
<dbReference type="RefSeq" id="WP_345316654.1">
    <property type="nucleotide sequence ID" value="NZ_BAABLF010000009.1"/>
</dbReference>
<dbReference type="Proteomes" id="UP001501600">
    <property type="component" value="Unassembled WGS sequence"/>
</dbReference>
<keyword evidence="4 8" id="KW-1133">Transmembrane helix</keyword>
<keyword evidence="3" id="KW-0677">Repeat</keyword>
<dbReference type="EMBL" id="BAABLF010000009">
    <property type="protein sequence ID" value="GAA5191101.1"/>
    <property type="molecule type" value="Genomic_DNA"/>
</dbReference>
<evidence type="ECO:0000256" key="1">
    <source>
        <dbReference type="ARBA" id="ARBA00004141"/>
    </source>
</evidence>
<organism evidence="12 13">
    <name type="scientific">Ferrimonas gelatinilytica</name>
    <dbReference type="NCBI Taxonomy" id="1255257"/>
    <lineage>
        <taxon>Bacteria</taxon>
        <taxon>Pseudomonadati</taxon>
        <taxon>Pseudomonadota</taxon>
        <taxon>Gammaproteobacteria</taxon>
        <taxon>Alteromonadales</taxon>
        <taxon>Ferrimonadaceae</taxon>
        <taxon>Ferrimonas</taxon>
    </lineage>
</organism>
<feature type="transmembrane region" description="Helical" evidence="9">
    <location>
        <begin position="88"/>
        <end position="107"/>
    </location>
</feature>
<keyword evidence="13" id="KW-1185">Reference proteome</keyword>
<dbReference type="InterPro" id="IPR046342">
    <property type="entry name" value="CBS_dom_sf"/>
</dbReference>
<dbReference type="InterPro" id="IPR000644">
    <property type="entry name" value="CBS_dom"/>
</dbReference>
<evidence type="ECO:0000256" key="7">
    <source>
        <dbReference type="PROSITE-ProRule" id="PRU00703"/>
    </source>
</evidence>
<comment type="subcellular location">
    <subcellularLocation>
        <location evidence="1">Membrane</location>
        <topology evidence="1">Multi-pass membrane protein</topology>
    </subcellularLocation>
</comment>
<evidence type="ECO:0000259" key="11">
    <source>
        <dbReference type="PROSITE" id="PS51846"/>
    </source>
</evidence>
<dbReference type="SUPFAM" id="SSF54631">
    <property type="entry name" value="CBS-domain pair"/>
    <property type="match status" value="1"/>
</dbReference>
<evidence type="ECO:0000256" key="4">
    <source>
        <dbReference type="ARBA" id="ARBA00022989"/>
    </source>
</evidence>
<evidence type="ECO:0000259" key="10">
    <source>
        <dbReference type="PROSITE" id="PS51371"/>
    </source>
</evidence>
<feature type="domain" description="CBS" evidence="10">
    <location>
        <begin position="261"/>
        <end position="326"/>
    </location>
</feature>
<evidence type="ECO:0000313" key="12">
    <source>
        <dbReference type="EMBL" id="GAA5191101.1"/>
    </source>
</evidence>
<dbReference type="PANTHER" id="PTHR22777">
    <property type="entry name" value="HEMOLYSIN-RELATED"/>
    <property type="match status" value="1"/>
</dbReference>
<dbReference type="InterPro" id="IPR002550">
    <property type="entry name" value="CNNM"/>
</dbReference>
<dbReference type="PANTHER" id="PTHR22777:SF4">
    <property type="entry name" value="UPF0053 PROTEIN SLL1254"/>
    <property type="match status" value="1"/>
</dbReference>
<evidence type="ECO:0000256" key="5">
    <source>
        <dbReference type="ARBA" id="ARBA00023122"/>
    </source>
</evidence>
<evidence type="ECO:0000256" key="8">
    <source>
        <dbReference type="PROSITE-ProRule" id="PRU01193"/>
    </source>
</evidence>
<sequence length="354" mass="39173">MLLLSIYIALAIGVSFLCSVLEATLLSVTPAYIAGLKKKRPRAAAKLARLKENIESPLVAILTLNTIAHTAGAAGAGAQATAVFGSQILGVFSAILTLAILFLSEIIPKTIGANYWRQLAPWFARPLQWLVWLCSPLIRLSTLVTRLFSRDGEHFHIRSDMSAMADVGASTGELNRQESDILKQMLRAREVPVSAIMTPRTVIHSLDQAMTFSQFSRIAAHKCFSRIPLYDKDPDEIVGYIQRSDALLADKSQPDAQLASIKRPIIALPTQAKLMTVFELLLTKRAQIAVVVDEYGGVRGLVTMEDIVESLLGLEIIGRDDPADDMQQLAKRLWKRRQKQRKFRLSDDDVNEDP</sequence>
<dbReference type="PROSITE" id="PS51846">
    <property type="entry name" value="CNNM"/>
    <property type="match status" value="1"/>
</dbReference>
<dbReference type="InterPro" id="IPR044751">
    <property type="entry name" value="Ion_transp-like_CBS"/>
</dbReference>
<feature type="transmembrane region" description="Helical" evidence="9">
    <location>
        <begin position="6"/>
        <end position="33"/>
    </location>
</feature>
<dbReference type="PROSITE" id="PS51371">
    <property type="entry name" value="CBS"/>
    <property type="match status" value="1"/>
</dbReference>
<comment type="caution">
    <text evidence="12">The sequence shown here is derived from an EMBL/GenBank/DDBJ whole genome shotgun (WGS) entry which is preliminary data.</text>
</comment>
<proteinExistence type="predicted"/>